<reference evidence="3" key="2">
    <citation type="submission" date="2023-02" db="EMBL/GenBank/DDBJ databases">
        <title>'Rhodoalgimonas zhirmunskyi' gen. nov., isolated from a red alga.</title>
        <authorList>
            <person name="Nedashkovskaya O.I."/>
            <person name="Otstavnykh N.Y."/>
            <person name="Bystritskaya E.P."/>
            <person name="Balabanova L.A."/>
            <person name="Isaeva M.P."/>
        </authorList>
    </citation>
    <scope>NUCLEOTIDE SEQUENCE</scope>
    <source>
        <strain evidence="3">KCTC 52189</strain>
    </source>
</reference>
<evidence type="ECO:0000313" key="3">
    <source>
        <dbReference type="EMBL" id="MDQ2089083.1"/>
    </source>
</evidence>
<dbReference type="Pfam" id="PF01607">
    <property type="entry name" value="CBM_14"/>
    <property type="match status" value="1"/>
</dbReference>
<dbReference type="PROSITE" id="PS51257">
    <property type="entry name" value="PROKAR_LIPOPROTEIN"/>
    <property type="match status" value="1"/>
</dbReference>
<evidence type="ECO:0000259" key="2">
    <source>
        <dbReference type="Pfam" id="PF01607"/>
    </source>
</evidence>
<comment type="caution">
    <text evidence="3">The sequence shown here is derived from an EMBL/GenBank/DDBJ whole genome shotgun (WGS) entry which is preliminary data.</text>
</comment>
<dbReference type="GO" id="GO:0005576">
    <property type="term" value="C:extracellular region"/>
    <property type="evidence" value="ECO:0007669"/>
    <property type="project" value="InterPro"/>
</dbReference>
<keyword evidence="4" id="KW-1185">Reference proteome</keyword>
<evidence type="ECO:0000256" key="1">
    <source>
        <dbReference type="SAM" id="SignalP"/>
    </source>
</evidence>
<dbReference type="RefSeq" id="WP_306734334.1">
    <property type="nucleotide sequence ID" value="NZ_JANHAX010000001.1"/>
</dbReference>
<gene>
    <name evidence="3" type="ORF">NO357_04110</name>
</gene>
<dbReference type="AlphaFoldDB" id="A0AAE3WCG5"/>
<dbReference type="GO" id="GO:0008061">
    <property type="term" value="F:chitin binding"/>
    <property type="evidence" value="ECO:0007669"/>
    <property type="project" value="InterPro"/>
</dbReference>
<dbReference type="Proteomes" id="UP001226762">
    <property type="component" value="Unassembled WGS sequence"/>
</dbReference>
<feature type="signal peptide" evidence="1">
    <location>
        <begin position="1"/>
        <end position="19"/>
    </location>
</feature>
<organism evidence="3 4">
    <name type="scientific">Marimonas arenosa</name>
    <dbReference type="NCBI Taxonomy" id="1795305"/>
    <lineage>
        <taxon>Bacteria</taxon>
        <taxon>Pseudomonadati</taxon>
        <taxon>Pseudomonadota</taxon>
        <taxon>Alphaproteobacteria</taxon>
        <taxon>Rhodobacterales</taxon>
        <taxon>Paracoccaceae</taxon>
        <taxon>Marimonas</taxon>
    </lineage>
</organism>
<name>A0AAE3WCG5_9RHOB</name>
<sequence>MKTKLAVLMLSLAPSLAMACPAKEQQAMSCAEGTVYDDATGSCVPQASS</sequence>
<feature type="domain" description="Chitin-binding type-2" evidence="2">
    <location>
        <begin position="19"/>
        <end position="47"/>
    </location>
</feature>
<feature type="chain" id="PRO_5041958889" evidence="1">
    <location>
        <begin position="20"/>
        <end position="49"/>
    </location>
</feature>
<proteinExistence type="predicted"/>
<dbReference type="InterPro" id="IPR002557">
    <property type="entry name" value="Chitin-bd_dom"/>
</dbReference>
<dbReference type="SUPFAM" id="SSF57625">
    <property type="entry name" value="Invertebrate chitin-binding proteins"/>
    <property type="match status" value="1"/>
</dbReference>
<keyword evidence="1" id="KW-0732">Signal</keyword>
<dbReference type="EMBL" id="JANHAX010000001">
    <property type="protein sequence ID" value="MDQ2089083.1"/>
    <property type="molecule type" value="Genomic_DNA"/>
</dbReference>
<accession>A0AAE3WCG5</accession>
<protein>
    <submittedName>
        <fullName evidence="3">Carbohydrate-binding module family 14 protein</fullName>
    </submittedName>
</protein>
<evidence type="ECO:0000313" key="4">
    <source>
        <dbReference type="Proteomes" id="UP001226762"/>
    </source>
</evidence>
<dbReference type="InterPro" id="IPR036508">
    <property type="entry name" value="Chitin-bd_dom_sf"/>
</dbReference>
<reference evidence="3" key="1">
    <citation type="submission" date="2022-07" db="EMBL/GenBank/DDBJ databases">
        <authorList>
            <person name="Otstavnykh N."/>
            <person name="Isaeva M."/>
            <person name="Bystritskaya E."/>
        </authorList>
    </citation>
    <scope>NUCLEOTIDE SEQUENCE</scope>
    <source>
        <strain evidence="3">KCTC 52189</strain>
    </source>
</reference>